<dbReference type="InterPro" id="IPR011335">
    <property type="entry name" value="Restrct_endonuc-II-like"/>
</dbReference>
<dbReference type="OrthoDB" id="10262814at2759"/>
<name>A0A7D8YV40_VANHU</name>
<comment type="caution">
    <text evidence="9">The sequence shown here is derived from an EMBL/GenBank/DDBJ whole genome shotgun (WGS) entry which is preliminary data.</text>
</comment>
<dbReference type="EMBL" id="QKWK01000007">
    <property type="protein sequence ID" value="TXT08661.1"/>
    <property type="molecule type" value="Genomic_DNA"/>
</dbReference>
<dbReference type="InterPro" id="IPR047260">
    <property type="entry name" value="ERCC1-like_central_dom"/>
</dbReference>
<evidence type="ECO:0000256" key="5">
    <source>
        <dbReference type="ARBA" id="ARBA00023204"/>
    </source>
</evidence>
<dbReference type="CDD" id="cd22325">
    <property type="entry name" value="ERCC1_C-like"/>
    <property type="match status" value="1"/>
</dbReference>
<keyword evidence="6" id="KW-0539">Nucleus</keyword>
<dbReference type="GO" id="GO:0006302">
    <property type="term" value="P:double-strand break repair"/>
    <property type="evidence" value="ECO:0007669"/>
    <property type="project" value="UniProtKB-ARBA"/>
</dbReference>
<dbReference type="SUPFAM" id="SSF52980">
    <property type="entry name" value="Restriction endonuclease-like"/>
    <property type="match status" value="1"/>
</dbReference>
<dbReference type="SUPFAM" id="SSF47781">
    <property type="entry name" value="RuvA domain 2-like"/>
    <property type="match status" value="1"/>
</dbReference>
<organism evidence="9 10">
    <name type="scientific">Vanrija humicola</name>
    <name type="common">Yeast</name>
    <name type="synonym">Cryptococcus humicola</name>
    <dbReference type="NCBI Taxonomy" id="5417"/>
    <lineage>
        <taxon>Eukaryota</taxon>
        <taxon>Fungi</taxon>
        <taxon>Dikarya</taxon>
        <taxon>Basidiomycota</taxon>
        <taxon>Agaricomycotina</taxon>
        <taxon>Tremellomycetes</taxon>
        <taxon>Trichosporonales</taxon>
        <taxon>Trichosporonaceae</taxon>
        <taxon>Vanrija</taxon>
    </lineage>
</organism>
<keyword evidence="5" id="KW-0234">DNA repair</keyword>
<evidence type="ECO:0000256" key="4">
    <source>
        <dbReference type="ARBA" id="ARBA00023125"/>
    </source>
</evidence>
<evidence type="ECO:0000259" key="8">
    <source>
        <dbReference type="Pfam" id="PF03834"/>
    </source>
</evidence>
<proteinExistence type="inferred from homology"/>
<protein>
    <recommendedName>
        <fullName evidence="8">ERCC1-like central domain-containing protein</fullName>
    </recommendedName>
</protein>
<dbReference type="GO" id="GO:0070522">
    <property type="term" value="C:ERCC4-ERCC1 complex"/>
    <property type="evidence" value="ECO:0007669"/>
    <property type="project" value="TreeGrafter"/>
</dbReference>
<sequence>MEPEAGSSTSEPAPNTSGFKSAAALPRSTHAPSLSSNRNAGGGLPAPPRPVAESSAAGQEAAAAPAKPVNRPSQGKNAIVYNAVQRRNPVLGLIRNMNLEIGDILADYQVGAHNGVLFLSLKYHRLHPEYIHGRIEKMKNAYSMRILLILCDITEHQQSLRELSKHAVINDLSVFVAWSNAEAAQYLATFKAYEHKSADSLKEKVHQTYPAQLEHVLTSGRKVNKSNAEALAAQFGAFANIVQQTNHTLGAVKGLGPVKVVSLLDAFNKPFVAGGRRKVGAVSTSVSTAPQAPAPVDTVETEKHDEEGGFTPEPDVIVDPPTPPTPTRPRDTGPVRSPSVEPDPERTATDAVWDDPLSDDSDEDEGPAAKRARV</sequence>
<dbReference type="PANTHER" id="PTHR12749:SF0">
    <property type="entry name" value="DNA EXCISION REPAIR PROTEIN ERCC-1"/>
    <property type="match status" value="1"/>
</dbReference>
<feature type="compositionally biased region" description="Polar residues" evidence="7">
    <location>
        <begin position="30"/>
        <end position="39"/>
    </location>
</feature>
<dbReference type="Gene3D" id="1.10.150.20">
    <property type="entry name" value="5' to 3' exonuclease, C-terminal subdomain"/>
    <property type="match status" value="1"/>
</dbReference>
<feature type="region of interest" description="Disordered" evidence="7">
    <location>
        <begin position="282"/>
        <end position="374"/>
    </location>
</feature>
<dbReference type="GO" id="GO:0070914">
    <property type="term" value="P:UV-damage excision repair"/>
    <property type="evidence" value="ECO:0007669"/>
    <property type="project" value="TreeGrafter"/>
</dbReference>
<evidence type="ECO:0000313" key="9">
    <source>
        <dbReference type="EMBL" id="TXT08661.1"/>
    </source>
</evidence>
<accession>A0A7D8YV40</accession>
<evidence type="ECO:0000256" key="7">
    <source>
        <dbReference type="SAM" id="MobiDB-lite"/>
    </source>
</evidence>
<feature type="compositionally biased region" description="Acidic residues" evidence="7">
    <location>
        <begin position="352"/>
        <end position="366"/>
    </location>
</feature>
<keyword evidence="4" id="KW-0238">DNA-binding</keyword>
<dbReference type="Pfam" id="PF03834">
    <property type="entry name" value="Rad10"/>
    <property type="match status" value="1"/>
</dbReference>
<feature type="compositionally biased region" description="Polar residues" evidence="7">
    <location>
        <begin position="1"/>
        <end position="19"/>
    </location>
</feature>
<feature type="domain" description="ERCC1-like central" evidence="8">
    <location>
        <begin position="79"/>
        <end position="191"/>
    </location>
</feature>
<dbReference type="GO" id="GO:0003684">
    <property type="term" value="F:damaged DNA binding"/>
    <property type="evidence" value="ECO:0007669"/>
    <property type="project" value="InterPro"/>
</dbReference>
<dbReference type="AlphaFoldDB" id="A0A7D8YV40"/>
<dbReference type="GO" id="GO:0006312">
    <property type="term" value="P:mitotic recombination"/>
    <property type="evidence" value="ECO:0007669"/>
    <property type="project" value="TreeGrafter"/>
</dbReference>
<dbReference type="FunFam" id="3.40.50.10130:FF:000001">
    <property type="entry name" value="DNA excision repair protein ERCC-1"/>
    <property type="match status" value="1"/>
</dbReference>
<dbReference type="PANTHER" id="PTHR12749">
    <property type="entry name" value="EXCISION REPAIR CROSS-COMPLEMENTING 1 ERCC1"/>
    <property type="match status" value="1"/>
</dbReference>
<evidence type="ECO:0000256" key="3">
    <source>
        <dbReference type="ARBA" id="ARBA00022763"/>
    </source>
</evidence>
<keyword evidence="3" id="KW-0227">DNA damage</keyword>
<feature type="region of interest" description="Disordered" evidence="7">
    <location>
        <begin position="1"/>
        <end position="74"/>
    </location>
</feature>
<dbReference type="Proteomes" id="UP000473826">
    <property type="component" value="Unassembled WGS sequence"/>
</dbReference>
<dbReference type="InterPro" id="IPR010994">
    <property type="entry name" value="RuvA_2-like"/>
</dbReference>
<keyword evidence="10" id="KW-1185">Reference proteome</keyword>
<dbReference type="GO" id="GO:0003697">
    <property type="term" value="F:single-stranded DNA binding"/>
    <property type="evidence" value="ECO:0007669"/>
    <property type="project" value="TreeGrafter"/>
</dbReference>
<evidence type="ECO:0000256" key="2">
    <source>
        <dbReference type="ARBA" id="ARBA00008283"/>
    </source>
</evidence>
<feature type="compositionally biased region" description="Low complexity" evidence="7">
    <location>
        <begin position="52"/>
        <end position="66"/>
    </location>
</feature>
<comment type="subcellular location">
    <subcellularLocation>
        <location evidence="1">Nucleus</location>
    </subcellularLocation>
</comment>
<dbReference type="NCBIfam" id="TIGR00597">
    <property type="entry name" value="rad10"/>
    <property type="match status" value="1"/>
</dbReference>
<comment type="similarity">
    <text evidence="2">Belongs to the ERCC1/RAD10/SWI10 family.</text>
</comment>
<reference evidence="9 10" key="1">
    <citation type="journal article" date="2019" name="PLoS Genet.">
        <title>Convergent evolution of linked mating-type loci in basidiomycete fungi.</title>
        <authorList>
            <person name="Sun S."/>
            <person name="Coelho M.A."/>
            <person name="Heitman J."/>
            <person name="Nowrousian M."/>
        </authorList>
    </citation>
    <scope>NUCLEOTIDE SEQUENCE [LARGE SCALE GENOMIC DNA]</scope>
    <source>
        <strain evidence="9 10">CBS 4282</strain>
    </source>
</reference>
<evidence type="ECO:0000313" key="10">
    <source>
        <dbReference type="Proteomes" id="UP000473826"/>
    </source>
</evidence>
<evidence type="ECO:0000256" key="6">
    <source>
        <dbReference type="ARBA" id="ARBA00023242"/>
    </source>
</evidence>
<evidence type="ECO:0000256" key="1">
    <source>
        <dbReference type="ARBA" id="ARBA00004123"/>
    </source>
</evidence>
<dbReference type="InterPro" id="IPR004579">
    <property type="entry name" value="ERCC1/RAD10/SWI10"/>
</dbReference>
<dbReference type="Gene3D" id="3.40.50.10130">
    <property type="match status" value="1"/>
</dbReference>
<dbReference type="GO" id="GO:0000110">
    <property type="term" value="C:nucleotide-excision repair factor 1 complex"/>
    <property type="evidence" value="ECO:0007669"/>
    <property type="project" value="TreeGrafter"/>
</dbReference>
<gene>
    <name evidence="9" type="ORF">VHUM_02789</name>
</gene>